<gene>
    <name evidence="2" type="ORF">NW755_004991</name>
</gene>
<feature type="compositionally biased region" description="Low complexity" evidence="1">
    <location>
        <begin position="392"/>
        <end position="401"/>
    </location>
</feature>
<reference evidence="2" key="1">
    <citation type="submission" date="2022-09" db="EMBL/GenBank/DDBJ databases">
        <title>Fusarium specimens isolated from Avocado Roots.</title>
        <authorList>
            <person name="Stajich J."/>
            <person name="Roper C."/>
            <person name="Heimlech-Rivalta G."/>
        </authorList>
    </citation>
    <scope>NUCLEOTIDE SEQUENCE</scope>
    <source>
        <strain evidence="2">A02</strain>
    </source>
</reference>
<proteinExistence type="predicted"/>
<feature type="compositionally biased region" description="Polar residues" evidence="1">
    <location>
        <begin position="253"/>
        <end position="263"/>
    </location>
</feature>
<evidence type="ECO:0000313" key="3">
    <source>
        <dbReference type="Proteomes" id="UP001152087"/>
    </source>
</evidence>
<feature type="compositionally biased region" description="Polar residues" evidence="1">
    <location>
        <begin position="338"/>
        <end position="353"/>
    </location>
</feature>
<sequence length="614" mass="65344">MASSNPFRKSVVVADTATLQGIASSTSTRFPPLHSIDTSSSRPPPTSFQQVDISTSDSQSKTSKKVRVLSPPPLSPDSPEWAFTAPSFEEHGSMQQKGDDPFDATSTDDSDREMVSAFARDQDRSGGQAPGNPFSKTLRDLESPAAERKLEQERKEEGHALKAANTTRRSLDVNSFKRLLMTGNSGSEKPPSPLRMRQSMPPPARNTADSSSVSLASTQDSLKDALTPGSEMQEVSLIARDASDTPEDDIERSSFSDSSTSLQIGRGKKPPPPPSSRHGKSIKLDLIGGQAAPEALASMSQSDMNKPLPPAPVRKSFEDGHESPFDQEAAGKVPDINIENNPASPNTPRNNQKAVPAPPPRRGHARGESKAFAPGGSGLGQQALKNHNENLSRSSSMRSQSNHARHDSHAPAPPPPPRRSHHGSRQSTQIPAGMASNLTRNVSQSSSSPALSPEIDTISTPTHHQPSVEPTPPWEAQPGSYQAGVTKSWAPPPPPARNASVRRPASIRSVDSTSRRISFEAKPHGGIAPPPPPRRQRGSSRGSIEEPPRRTSMEGVAKTRSSQVPEEEPYDAAATISAGPTSPQSATDAGKGANILADLDALQREVDALRGKLG</sequence>
<feature type="compositionally biased region" description="Basic and acidic residues" evidence="1">
    <location>
        <begin position="513"/>
        <end position="523"/>
    </location>
</feature>
<feature type="region of interest" description="Disordered" evidence="1">
    <location>
        <begin position="21"/>
        <end position="590"/>
    </location>
</feature>
<dbReference type="AlphaFoldDB" id="A0A9W8V1E5"/>
<feature type="compositionally biased region" description="Basic and acidic residues" evidence="1">
    <location>
        <begin position="137"/>
        <end position="160"/>
    </location>
</feature>
<organism evidence="2 3">
    <name type="scientific">Fusarium falciforme</name>
    <dbReference type="NCBI Taxonomy" id="195108"/>
    <lineage>
        <taxon>Eukaryota</taxon>
        <taxon>Fungi</taxon>
        <taxon>Dikarya</taxon>
        <taxon>Ascomycota</taxon>
        <taxon>Pezizomycotina</taxon>
        <taxon>Sordariomycetes</taxon>
        <taxon>Hypocreomycetidae</taxon>
        <taxon>Hypocreales</taxon>
        <taxon>Nectriaceae</taxon>
        <taxon>Fusarium</taxon>
        <taxon>Fusarium solani species complex</taxon>
    </lineage>
</organism>
<feature type="compositionally biased region" description="Basic and acidic residues" evidence="1">
    <location>
        <begin position="88"/>
        <end position="100"/>
    </location>
</feature>
<feature type="compositionally biased region" description="Basic and acidic residues" evidence="1">
    <location>
        <begin position="315"/>
        <end position="324"/>
    </location>
</feature>
<feature type="compositionally biased region" description="Polar residues" evidence="1">
    <location>
        <begin position="578"/>
        <end position="587"/>
    </location>
</feature>
<evidence type="ECO:0000313" key="2">
    <source>
        <dbReference type="EMBL" id="KAJ4190778.1"/>
    </source>
</evidence>
<dbReference type="EMBL" id="JAOQAV010000010">
    <property type="protein sequence ID" value="KAJ4190778.1"/>
    <property type="molecule type" value="Genomic_DNA"/>
</dbReference>
<name>A0A9W8V1E5_9HYPO</name>
<feature type="compositionally biased region" description="Polar residues" evidence="1">
    <location>
        <begin position="36"/>
        <end position="53"/>
    </location>
</feature>
<comment type="caution">
    <text evidence="2">The sequence shown here is derived from an EMBL/GenBank/DDBJ whole genome shotgun (WGS) entry which is preliminary data.</text>
</comment>
<dbReference type="OrthoDB" id="428854at2759"/>
<keyword evidence="3" id="KW-1185">Reference proteome</keyword>
<protein>
    <submittedName>
        <fullName evidence="2">Uncharacterized protein</fullName>
    </submittedName>
</protein>
<accession>A0A9W8V1E5</accession>
<feature type="compositionally biased region" description="Polar residues" evidence="1">
    <location>
        <begin position="207"/>
        <end position="220"/>
    </location>
</feature>
<feature type="compositionally biased region" description="Polar residues" evidence="1">
    <location>
        <begin position="426"/>
        <end position="442"/>
    </location>
</feature>
<evidence type="ECO:0000256" key="1">
    <source>
        <dbReference type="SAM" id="MobiDB-lite"/>
    </source>
</evidence>
<dbReference type="Proteomes" id="UP001152087">
    <property type="component" value="Unassembled WGS sequence"/>
</dbReference>
<feature type="compositionally biased region" description="Basic and acidic residues" evidence="1">
    <location>
        <begin position="543"/>
        <end position="552"/>
    </location>
</feature>